<evidence type="ECO:0000313" key="1">
    <source>
        <dbReference type="EMBL" id="AUB36687.1"/>
    </source>
</evidence>
<dbReference type="OrthoDB" id="464309at2"/>
<gene>
    <name evidence="1" type="ORF">COO91_02608</name>
</gene>
<dbReference type="RefSeq" id="WP_100898556.1">
    <property type="nucleotide sequence ID" value="NZ_CAWNNC010000001.1"/>
</dbReference>
<accession>A0A2K8SMP5</accession>
<keyword evidence="2" id="KW-1185">Reference proteome</keyword>
<proteinExistence type="predicted"/>
<protein>
    <submittedName>
        <fullName evidence="1">Uncharacterized protein</fullName>
    </submittedName>
</protein>
<evidence type="ECO:0000313" key="2">
    <source>
        <dbReference type="Proteomes" id="UP000232003"/>
    </source>
</evidence>
<name>A0A2K8SMP5_9NOSO</name>
<dbReference type="EMBL" id="CP024785">
    <property type="protein sequence ID" value="AUB36687.1"/>
    <property type="molecule type" value="Genomic_DNA"/>
</dbReference>
<dbReference type="AlphaFoldDB" id="A0A2K8SMP5"/>
<dbReference type="KEGG" id="nfl:COO91_02608"/>
<reference evidence="1 2" key="1">
    <citation type="submission" date="2017-11" db="EMBL/GenBank/DDBJ databases">
        <title>Complete genome of a free-living desiccation-tolerant cyanobacterium and its photosynthetic adaptation to extreme terrestrial habitat.</title>
        <authorList>
            <person name="Shang J."/>
        </authorList>
    </citation>
    <scope>NUCLEOTIDE SEQUENCE [LARGE SCALE GENOMIC DNA]</scope>
    <source>
        <strain evidence="1 2">CCNUN1</strain>
    </source>
</reference>
<sequence length="74" mass="8353">MWRVNITCSADAWKLYGTEFKAIAEKYQGELIGSKKMPDGTRIISYKIEDVSDAEAFQEDCANFAGFTTDFESL</sequence>
<dbReference type="Proteomes" id="UP000232003">
    <property type="component" value="Chromosome"/>
</dbReference>
<organism evidence="1 2">
    <name type="scientific">Nostoc flagelliforme CCNUN1</name>
    <dbReference type="NCBI Taxonomy" id="2038116"/>
    <lineage>
        <taxon>Bacteria</taxon>
        <taxon>Bacillati</taxon>
        <taxon>Cyanobacteriota</taxon>
        <taxon>Cyanophyceae</taxon>
        <taxon>Nostocales</taxon>
        <taxon>Nostocaceae</taxon>
        <taxon>Nostoc</taxon>
    </lineage>
</organism>